<dbReference type="Pfam" id="PF13365">
    <property type="entry name" value="Trypsin_2"/>
    <property type="match status" value="1"/>
</dbReference>
<sequence>MSPKKRRSQKVSCDTKTKKIKDFFPPVNKGQENNPSIPQKKMDSRKDRKDTANAEAHGPNDQATSQNKVLYVTVDVNHKKHKEMKHMLTHDKRDSLSVALDTLQAVKIERETRQGIEMLVQGIEAIKGFINLGMPLSCFPDNCHLKITFARSKSKEKNENQIVGRHEKAPADCVKFFIHAIGKKRKRIVKLGELHKDGYTLCVFAYKGETIKDAVCKDGRFLSFLESGDWRLIENLNSVVESTQQVDDLDGKLFQLEMETDVAAPQNSQLGERNTCVLNGEIVAQYPSLEGETKKIREKFKKDMKRRNGKSLFHAHKINFGKQTKNSTPVKTLKLLSRLSDSVGYISWDNNGNRGSATCFVFRELFILTCGHVIMDIVGKGVERSKWGDIIGQCVRVTFGYEDSHEKNNYFSIEPWLEIGDEILDYAVLKLKENGHQVPMGLYDRICLAPLNGLIYIIGHPDGEAKSTDACVIIPQSQRVEKYQEHLQAAGYNDHMRYIHMYTQRSFQAIVPRPDVITYNTSFFFGSSGSPVFDAKGSLVAMHAAGFPNYYQPGFSSIIEFGPTMESIIHHIKQNYGTWLEELCKTQQDVDMMSDDE</sequence>
<proteinExistence type="predicted"/>
<feature type="region of interest" description="Disordered" evidence="1">
    <location>
        <begin position="1"/>
        <end position="67"/>
    </location>
</feature>
<protein>
    <submittedName>
        <fullName evidence="2">Family with sequence similarity 111 member A</fullName>
    </submittedName>
</protein>
<feature type="compositionally biased region" description="Basic and acidic residues" evidence="1">
    <location>
        <begin position="40"/>
        <end position="52"/>
    </location>
</feature>
<organism evidence="2 3">
    <name type="scientific">Molossus molossus</name>
    <name type="common">Pallas' mastiff bat</name>
    <name type="synonym">Vespertilio molossus</name>
    <dbReference type="NCBI Taxonomy" id="27622"/>
    <lineage>
        <taxon>Eukaryota</taxon>
        <taxon>Metazoa</taxon>
        <taxon>Chordata</taxon>
        <taxon>Craniata</taxon>
        <taxon>Vertebrata</taxon>
        <taxon>Euteleostomi</taxon>
        <taxon>Mammalia</taxon>
        <taxon>Eutheria</taxon>
        <taxon>Laurasiatheria</taxon>
        <taxon>Chiroptera</taxon>
        <taxon>Yangochiroptera</taxon>
        <taxon>Molossidae</taxon>
        <taxon>Molossus</taxon>
    </lineage>
</organism>
<dbReference type="GO" id="GO:0005634">
    <property type="term" value="C:nucleus"/>
    <property type="evidence" value="ECO:0007669"/>
    <property type="project" value="TreeGrafter"/>
</dbReference>
<evidence type="ECO:0000256" key="1">
    <source>
        <dbReference type="SAM" id="MobiDB-lite"/>
    </source>
</evidence>
<dbReference type="PANTHER" id="PTHR14389">
    <property type="entry name" value="SI:CH1073-475A24.1"/>
    <property type="match status" value="1"/>
</dbReference>
<dbReference type="PANTHER" id="PTHR14389:SF14">
    <property type="entry name" value="SERINE PROTEASE FAM111A"/>
    <property type="match status" value="1"/>
</dbReference>
<gene>
    <name evidence="2" type="ORF">HJG59_004781</name>
</gene>
<dbReference type="InterPro" id="IPR043504">
    <property type="entry name" value="Peptidase_S1_PA_chymotrypsin"/>
</dbReference>
<dbReference type="InParanoid" id="A0A7J8EQA0"/>
<dbReference type="GO" id="GO:0006260">
    <property type="term" value="P:DNA replication"/>
    <property type="evidence" value="ECO:0007669"/>
    <property type="project" value="TreeGrafter"/>
</dbReference>
<comment type="caution">
    <text evidence="2">The sequence shown here is derived from an EMBL/GenBank/DDBJ whole genome shotgun (WGS) entry which is preliminary data.</text>
</comment>
<keyword evidence="3" id="KW-1185">Reference proteome</keyword>
<feature type="compositionally biased region" description="Basic and acidic residues" evidence="1">
    <location>
        <begin position="13"/>
        <end position="22"/>
    </location>
</feature>
<dbReference type="EMBL" id="JACASF010000013">
    <property type="protein sequence ID" value="KAF6437573.1"/>
    <property type="molecule type" value="Genomic_DNA"/>
</dbReference>
<dbReference type="Proteomes" id="UP000550707">
    <property type="component" value="Unassembled WGS sequence"/>
</dbReference>
<accession>A0A7J8EQA0</accession>
<evidence type="ECO:0000313" key="3">
    <source>
        <dbReference type="Proteomes" id="UP000550707"/>
    </source>
</evidence>
<name>A0A7J8EQA0_MOLMO</name>
<dbReference type="SUPFAM" id="SSF50494">
    <property type="entry name" value="Trypsin-like serine proteases"/>
    <property type="match status" value="1"/>
</dbReference>
<reference evidence="2 3" key="1">
    <citation type="journal article" date="2020" name="Nature">
        <title>Six reference-quality genomes reveal evolution of bat adaptations.</title>
        <authorList>
            <person name="Jebb D."/>
            <person name="Huang Z."/>
            <person name="Pippel M."/>
            <person name="Hughes G.M."/>
            <person name="Lavrichenko K."/>
            <person name="Devanna P."/>
            <person name="Winkler S."/>
            <person name="Jermiin L.S."/>
            <person name="Skirmuntt E.C."/>
            <person name="Katzourakis A."/>
            <person name="Burkitt-Gray L."/>
            <person name="Ray D.A."/>
            <person name="Sullivan K.A.M."/>
            <person name="Roscito J.G."/>
            <person name="Kirilenko B.M."/>
            <person name="Davalos L.M."/>
            <person name="Corthals A.P."/>
            <person name="Power M.L."/>
            <person name="Jones G."/>
            <person name="Ransome R.D."/>
            <person name="Dechmann D.K.N."/>
            <person name="Locatelli A.G."/>
            <person name="Puechmaille S.J."/>
            <person name="Fedrigo O."/>
            <person name="Jarvis E.D."/>
            <person name="Hiller M."/>
            <person name="Vernes S.C."/>
            <person name="Myers E.W."/>
            <person name="Teeling E.C."/>
        </authorList>
    </citation>
    <scope>NUCLEOTIDE SEQUENCE [LARGE SCALE GENOMIC DNA]</scope>
    <source>
        <strain evidence="2">MMolMol1</strain>
        <tissue evidence="2">Muscle</tissue>
    </source>
</reference>
<dbReference type="Gene3D" id="2.40.10.10">
    <property type="entry name" value="Trypsin-like serine proteases"/>
    <property type="match status" value="2"/>
</dbReference>
<dbReference type="AlphaFoldDB" id="A0A7J8EQA0"/>
<dbReference type="OrthoDB" id="10025068at2759"/>
<evidence type="ECO:0000313" key="2">
    <source>
        <dbReference type="EMBL" id="KAF6437573.1"/>
    </source>
</evidence>
<dbReference type="GO" id="GO:0000785">
    <property type="term" value="C:chromatin"/>
    <property type="evidence" value="ECO:0007669"/>
    <property type="project" value="TreeGrafter"/>
</dbReference>
<dbReference type="InterPro" id="IPR009003">
    <property type="entry name" value="Peptidase_S1_PA"/>
</dbReference>